<dbReference type="SUPFAM" id="SSF64356">
    <property type="entry name" value="SNARE-like"/>
    <property type="match status" value="1"/>
</dbReference>
<dbReference type="InterPro" id="IPR045848">
    <property type="entry name" value="R-SNARE_YKT6"/>
</dbReference>
<keyword evidence="2" id="KW-0488">Methylation</keyword>
<dbReference type="Gene3D" id="1.20.5.110">
    <property type="match status" value="1"/>
</dbReference>
<proteinExistence type="inferred from homology"/>
<name>A0A9P6SRX0_9FUNG</name>
<evidence type="ECO:0000256" key="7">
    <source>
        <dbReference type="ARBA" id="ARBA00046278"/>
    </source>
</evidence>
<evidence type="ECO:0000256" key="6">
    <source>
        <dbReference type="ARBA" id="ARBA00023289"/>
    </source>
</evidence>
<dbReference type="PANTHER" id="PTHR45806">
    <property type="entry name" value="SYNAPTOBREVIN HOMOLOG YKT6"/>
    <property type="match status" value="1"/>
</dbReference>
<keyword evidence="12" id="KW-1185">Reference proteome</keyword>
<dbReference type="Gene3D" id="3.30.450.50">
    <property type="entry name" value="Longin domain"/>
    <property type="match status" value="1"/>
</dbReference>
<comment type="similarity">
    <text evidence="1">Belongs to the synaptobrevin family.</text>
</comment>
<sequence>MKLFAIFVVRNKTQPAKALAEAKDVSSFGFFQRSSVGEFMTFMAQTIAERTKAGQRQSIEESNYIGHVYARTEGVAGVVITDKDYPTRVAFGLLNKVLDEFTTRYPNIDRLVPSNSPSSSATEQVCSYPELQQYLVTYQDPKQADTIMMVQRELDETKIILHKTIESVLERGEKMESLVERSGELSTQSRIFYKTAKKQNACCVIS</sequence>
<accession>A0A9P6SRX0</accession>
<dbReference type="AlphaFoldDB" id="A0A9P6SRX0"/>
<dbReference type="InterPro" id="IPR011012">
    <property type="entry name" value="Longin-like_dom_sf"/>
</dbReference>
<dbReference type="Pfam" id="PF00957">
    <property type="entry name" value="Synaptobrevin"/>
    <property type="match status" value="1"/>
</dbReference>
<dbReference type="InterPro" id="IPR042855">
    <property type="entry name" value="V_SNARE_CC"/>
</dbReference>
<dbReference type="OrthoDB" id="27923at2759"/>
<dbReference type="PANTHER" id="PTHR45806:SF1">
    <property type="entry name" value="SYNAPTOBREVIN HOMOLOG YKT6"/>
    <property type="match status" value="1"/>
</dbReference>
<dbReference type="GO" id="GO:0005794">
    <property type="term" value="C:Golgi apparatus"/>
    <property type="evidence" value="ECO:0007669"/>
    <property type="project" value="TreeGrafter"/>
</dbReference>
<dbReference type="SUPFAM" id="SSF58038">
    <property type="entry name" value="SNARE fusion complex"/>
    <property type="match status" value="1"/>
</dbReference>
<evidence type="ECO:0000256" key="1">
    <source>
        <dbReference type="ARBA" id="ARBA00008025"/>
    </source>
</evidence>
<keyword evidence="5" id="KW-0449">Lipoprotein</keyword>
<evidence type="ECO:0000313" key="12">
    <source>
        <dbReference type="Proteomes" id="UP000749646"/>
    </source>
</evidence>
<dbReference type="CDD" id="cd14824">
    <property type="entry name" value="Longin"/>
    <property type="match status" value="1"/>
</dbReference>
<dbReference type="InterPro" id="IPR010908">
    <property type="entry name" value="Longin_dom"/>
</dbReference>
<dbReference type="Proteomes" id="UP000749646">
    <property type="component" value="Unassembled WGS sequence"/>
</dbReference>
<keyword evidence="8" id="KW-0175">Coiled coil</keyword>
<dbReference type="Pfam" id="PF13774">
    <property type="entry name" value="Longin"/>
    <property type="match status" value="1"/>
</dbReference>
<keyword evidence="6" id="KW-0636">Prenylation</keyword>
<evidence type="ECO:0000259" key="10">
    <source>
        <dbReference type="PROSITE" id="PS50892"/>
    </source>
</evidence>
<evidence type="ECO:0000256" key="3">
    <source>
        <dbReference type="ARBA" id="ARBA00023136"/>
    </source>
</evidence>
<comment type="caution">
    <text evidence="11">The sequence shown here is derived from an EMBL/GenBank/DDBJ whole genome shotgun (WGS) entry which is preliminary data.</text>
</comment>
<evidence type="ECO:0000259" key="9">
    <source>
        <dbReference type="PROSITE" id="PS50859"/>
    </source>
</evidence>
<evidence type="ECO:0000256" key="4">
    <source>
        <dbReference type="ARBA" id="ARBA00023139"/>
    </source>
</evidence>
<dbReference type="GO" id="GO:0005484">
    <property type="term" value="F:SNAP receptor activity"/>
    <property type="evidence" value="ECO:0007669"/>
    <property type="project" value="TreeGrafter"/>
</dbReference>
<feature type="domain" description="Longin" evidence="9">
    <location>
        <begin position="7"/>
        <end position="105"/>
    </location>
</feature>
<keyword evidence="3" id="KW-0472">Membrane</keyword>
<evidence type="ECO:0000256" key="2">
    <source>
        <dbReference type="ARBA" id="ARBA00022481"/>
    </source>
</evidence>
<dbReference type="GO" id="GO:0006888">
    <property type="term" value="P:endoplasmic reticulum to Golgi vesicle-mediated transport"/>
    <property type="evidence" value="ECO:0007669"/>
    <property type="project" value="TreeGrafter"/>
</dbReference>
<organism evidence="11 12">
    <name type="scientific">Modicella reniformis</name>
    <dbReference type="NCBI Taxonomy" id="1440133"/>
    <lineage>
        <taxon>Eukaryota</taxon>
        <taxon>Fungi</taxon>
        <taxon>Fungi incertae sedis</taxon>
        <taxon>Mucoromycota</taxon>
        <taxon>Mortierellomycotina</taxon>
        <taxon>Mortierellomycetes</taxon>
        <taxon>Mortierellales</taxon>
        <taxon>Mortierellaceae</taxon>
        <taxon>Modicella</taxon>
    </lineage>
</organism>
<keyword evidence="4" id="KW-0564">Palmitate</keyword>
<dbReference type="PROSITE" id="PS50892">
    <property type="entry name" value="V_SNARE"/>
    <property type="match status" value="1"/>
</dbReference>
<reference evidence="11" key="1">
    <citation type="journal article" date="2020" name="Fungal Divers.">
        <title>Resolving the Mortierellaceae phylogeny through synthesis of multi-gene phylogenetics and phylogenomics.</title>
        <authorList>
            <person name="Vandepol N."/>
            <person name="Liber J."/>
            <person name="Desiro A."/>
            <person name="Na H."/>
            <person name="Kennedy M."/>
            <person name="Barry K."/>
            <person name="Grigoriev I.V."/>
            <person name="Miller A.N."/>
            <person name="O'Donnell K."/>
            <person name="Stajich J.E."/>
            <person name="Bonito G."/>
        </authorList>
    </citation>
    <scope>NUCLEOTIDE SEQUENCE</scope>
    <source>
        <strain evidence="11">MES-2147</strain>
    </source>
</reference>
<evidence type="ECO:0000256" key="8">
    <source>
        <dbReference type="PROSITE-ProRule" id="PRU00290"/>
    </source>
</evidence>
<dbReference type="CDD" id="cd15867">
    <property type="entry name" value="R-SNARE_YKT6"/>
    <property type="match status" value="1"/>
</dbReference>
<evidence type="ECO:0000313" key="11">
    <source>
        <dbReference type="EMBL" id="KAF9993861.1"/>
    </source>
</evidence>
<dbReference type="EMBL" id="JAAAHW010001719">
    <property type="protein sequence ID" value="KAF9993861.1"/>
    <property type="molecule type" value="Genomic_DNA"/>
</dbReference>
<protein>
    <submittedName>
        <fullName evidence="11">Palmitoyltransferase</fullName>
    </submittedName>
</protein>
<dbReference type="PROSITE" id="PS50859">
    <property type="entry name" value="LONGIN"/>
    <property type="match status" value="1"/>
</dbReference>
<gene>
    <name evidence="11" type="primary">YKT6</name>
    <name evidence="11" type="ORF">BGZ65_010548</name>
</gene>
<comment type="subcellular location">
    <subcellularLocation>
        <location evidence="7">Endomembrane system</location>
        <topology evidence="7">Lipid-anchor</topology>
        <orientation evidence="7">Cytoplasmic side</orientation>
    </subcellularLocation>
</comment>
<feature type="domain" description="V-SNARE coiled-coil homology" evidence="10">
    <location>
        <begin position="146"/>
        <end position="206"/>
    </location>
</feature>
<dbReference type="SMART" id="SM01270">
    <property type="entry name" value="Longin"/>
    <property type="match status" value="1"/>
</dbReference>
<evidence type="ECO:0000256" key="5">
    <source>
        <dbReference type="ARBA" id="ARBA00023288"/>
    </source>
</evidence>